<dbReference type="Gramene" id="evm.model.ctgX2.12">
    <property type="protein sequence ID" value="cds.evm.model.ctgX2.12"/>
    <property type="gene ID" value="evm.TU.ctgX2.12"/>
</dbReference>
<evidence type="ECO:0000313" key="3">
    <source>
        <dbReference type="Proteomes" id="UP000596661"/>
    </source>
</evidence>
<organism evidence="2 3">
    <name type="scientific">Cannabis sativa</name>
    <name type="common">Hemp</name>
    <name type="synonym">Marijuana</name>
    <dbReference type="NCBI Taxonomy" id="3483"/>
    <lineage>
        <taxon>Eukaryota</taxon>
        <taxon>Viridiplantae</taxon>
        <taxon>Streptophyta</taxon>
        <taxon>Embryophyta</taxon>
        <taxon>Tracheophyta</taxon>
        <taxon>Spermatophyta</taxon>
        <taxon>Magnoliopsida</taxon>
        <taxon>eudicotyledons</taxon>
        <taxon>Gunneridae</taxon>
        <taxon>Pentapetalae</taxon>
        <taxon>rosids</taxon>
        <taxon>fabids</taxon>
        <taxon>Rosales</taxon>
        <taxon>Cannabaceae</taxon>
        <taxon>Cannabis</taxon>
    </lineage>
</organism>
<feature type="transmembrane region" description="Helical" evidence="1">
    <location>
        <begin position="6"/>
        <end position="26"/>
    </location>
</feature>
<keyword evidence="1" id="KW-1133">Transmembrane helix</keyword>
<protein>
    <submittedName>
        <fullName evidence="2">Uncharacterized protein</fullName>
    </submittedName>
</protein>
<reference evidence="2" key="1">
    <citation type="submission" date="2021-03" db="UniProtKB">
        <authorList>
            <consortium name="EnsemblPlants"/>
        </authorList>
    </citation>
    <scope>IDENTIFICATION</scope>
</reference>
<proteinExistence type="predicted"/>
<evidence type="ECO:0000313" key="2">
    <source>
        <dbReference type="EnsemblPlants" id="cds.evm.model.ctgX2.12"/>
    </source>
</evidence>
<dbReference type="EnsemblPlants" id="evm.model.ctgX2.12">
    <property type="protein sequence ID" value="cds.evm.model.ctgX2.12"/>
    <property type="gene ID" value="evm.TU.ctgX2.12"/>
</dbReference>
<dbReference type="AlphaFoldDB" id="A0A803QRU5"/>
<sequence length="109" mass="12077">CVGFSSGLGSLSTVLVLYYGLVIEFLRLGCSPSMSPRDLDIGVQCISRPRYPNRVEDLDQHVIGLGLDAVEFYVCVELESWGLDQSRGLGWDQGADSNFGMEWDLESRI</sequence>
<keyword evidence="1" id="KW-0812">Transmembrane</keyword>
<evidence type="ECO:0000256" key="1">
    <source>
        <dbReference type="SAM" id="Phobius"/>
    </source>
</evidence>
<name>A0A803QRU5_CANSA</name>
<dbReference type="Proteomes" id="UP000596661">
    <property type="component" value="Unassembled WGS sequence"/>
</dbReference>
<accession>A0A803QRU5</accession>
<keyword evidence="1" id="KW-0472">Membrane</keyword>
<keyword evidence="3" id="KW-1185">Reference proteome</keyword>